<dbReference type="Gene3D" id="1.20.1070.10">
    <property type="entry name" value="Rhodopsin 7-helix transmembrane proteins"/>
    <property type="match status" value="2"/>
</dbReference>
<feature type="transmembrane region" description="Helical" evidence="11">
    <location>
        <begin position="103"/>
        <end position="122"/>
    </location>
</feature>
<evidence type="ECO:0000256" key="11">
    <source>
        <dbReference type="SAM" id="Phobius"/>
    </source>
</evidence>
<dbReference type="GO" id="GO:0005886">
    <property type="term" value="C:plasma membrane"/>
    <property type="evidence" value="ECO:0007669"/>
    <property type="project" value="UniProtKB-SubCell"/>
</dbReference>
<keyword evidence="10" id="KW-0807">Transducer</keyword>
<protein>
    <submittedName>
        <fullName evidence="12">Olfactory receptor 2T33</fullName>
    </submittedName>
</protein>
<keyword evidence="3" id="KW-1003">Cell membrane</keyword>
<evidence type="ECO:0000256" key="2">
    <source>
        <dbReference type="ARBA" id="ARBA00010663"/>
    </source>
</evidence>
<dbReference type="Proteomes" id="UP000006813">
    <property type="component" value="Unassembled WGS sequence"/>
</dbReference>
<dbReference type="GO" id="GO:0004984">
    <property type="term" value="F:olfactory receptor activity"/>
    <property type="evidence" value="ECO:0007669"/>
    <property type="project" value="InterPro"/>
</dbReference>
<keyword evidence="6 11" id="KW-1133">Transmembrane helix</keyword>
<gene>
    <name evidence="12" type="ORF">GW7_09883</name>
</gene>
<evidence type="ECO:0000256" key="3">
    <source>
        <dbReference type="ARBA" id="ARBA00022475"/>
    </source>
</evidence>
<evidence type="ECO:0000256" key="6">
    <source>
        <dbReference type="ARBA" id="ARBA00022989"/>
    </source>
</evidence>
<evidence type="ECO:0000256" key="9">
    <source>
        <dbReference type="ARBA" id="ARBA00023170"/>
    </source>
</evidence>
<comment type="subcellular location">
    <subcellularLocation>
        <location evidence="1">Cell membrane</location>
        <topology evidence="1">Multi-pass membrane protein</topology>
    </subcellularLocation>
</comment>
<dbReference type="InParanoid" id="G5BBE9"/>
<name>G5BBE9_HETGA</name>
<reference evidence="12 13" key="1">
    <citation type="journal article" date="2011" name="Nature">
        <title>Genome sequencing reveals insights into physiology and longevity of the naked mole rat.</title>
        <authorList>
            <person name="Kim E.B."/>
            <person name="Fang X."/>
            <person name="Fushan A.A."/>
            <person name="Huang Z."/>
            <person name="Lobanov A.V."/>
            <person name="Han L."/>
            <person name="Marino S.M."/>
            <person name="Sun X."/>
            <person name="Turanov A.A."/>
            <person name="Yang P."/>
            <person name="Yim S.H."/>
            <person name="Zhao X."/>
            <person name="Kasaikina M.V."/>
            <person name="Stoletzki N."/>
            <person name="Peng C."/>
            <person name="Polak P."/>
            <person name="Xiong Z."/>
            <person name="Kiezun A."/>
            <person name="Zhu Y."/>
            <person name="Chen Y."/>
            <person name="Kryukov G.V."/>
            <person name="Zhang Q."/>
            <person name="Peshkin L."/>
            <person name="Yang L."/>
            <person name="Bronson R.T."/>
            <person name="Buffenstein R."/>
            <person name="Wang B."/>
            <person name="Han C."/>
            <person name="Li Q."/>
            <person name="Chen L."/>
            <person name="Zhao W."/>
            <person name="Sunyaev S.R."/>
            <person name="Park T.J."/>
            <person name="Zhang G."/>
            <person name="Wang J."/>
            <person name="Gladyshev V.N."/>
        </authorList>
    </citation>
    <scope>NUCLEOTIDE SEQUENCE [LARGE SCALE GENOMIC DNA]</scope>
</reference>
<evidence type="ECO:0000256" key="1">
    <source>
        <dbReference type="ARBA" id="ARBA00004651"/>
    </source>
</evidence>
<dbReference type="SUPFAM" id="SSF81321">
    <property type="entry name" value="Family A G protein-coupled receptor-like"/>
    <property type="match status" value="1"/>
</dbReference>
<sequence length="176" mass="19744">MVADYLTGNKSIFPVGCGLQIFFIQTTGGGECFLLATMSCDCYVAVCHLLSNTSAFEYGMYICCVLVLLIPLSLILMFYSLIFPAVLHMLYMHRIPQEDLATCSSHLAMVGLYYGVAIFIYMRPKSYRSAKHNKVLSAVYMIFTPMLNPKIYSLRNNGVNGALRKCLTWCAVLRND</sequence>
<dbReference type="FunFam" id="1.10.1220.70:FF:000001">
    <property type="entry name" value="Olfactory receptor"/>
    <property type="match status" value="1"/>
</dbReference>
<dbReference type="Pfam" id="PF13853">
    <property type="entry name" value="7tm_4"/>
    <property type="match status" value="1"/>
</dbReference>
<evidence type="ECO:0000313" key="12">
    <source>
        <dbReference type="EMBL" id="EHB06610.1"/>
    </source>
</evidence>
<keyword evidence="4" id="KW-0716">Sensory transduction</keyword>
<feature type="transmembrane region" description="Helical" evidence="11">
    <location>
        <begin position="58"/>
        <end position="91"/>
    </location>
</feature>
<evidence type="ECO:0000256" key="10">
    <source>
        <dbReference type="ARBA" id="ARBA00023224"/>
    </source>
</evidence>
<organism evidence="12 13">
    <name type="scientific">Heterocephalus glaber</name>
    <name type="common">Naked mole rat</name>
    <dbReference type="NCBI Taxonomy" id="10181"/>
    <lineage>
        <taxon>Eukaryota</taxon>
        <taxon>Metazoa</taxon>
        <taxon>Chordata</taxon>
        <taxon>Craniata</taxon>
        <taxon>Vertebrata</taxon>
        <taxon>Euteleostomi</taxon>
        <taxon>Mammalia</taxon>
        <taxon>Eutheria</taxon>
        <taxon>Euarchontoglires</taxon>
        <taxon>Glires</taxon>
        <taxon>Rodentia</taxon>
        <taxon>Hystricomorpha</taxon>
        <taxon>Bathyergidae</taxon>
        <taxon>Heterocephalus</taxon>
    </lineage>
</organism>
<evidence type="ECO:0000256" key="8">
    <source>
        <dbReference type="ARBA" id="ARBA00023136"/>
    </source>
</evidence>
<evidence type="ECO:0000256" key="5">
    <source>
        <dbReference type="ARBA" id="ARBA00022692"/>
    </source>
</evidence>
<dbReference type="InterPro" id="IPR000725">
    <property type="entry name" value="Olfact_rcpt"/>
</dbReference>
<dbReference type="PANTHER" id="PTHR26453">
    <property type="entry name" value="OLFACTORY RECEPTOR"/>
    <property type="match status" value="1"/>
</dbReference>
<keyword evidence="9 12" id="KW-0675">Receptor</keyword>
<evidence type="ECO:0000313" key="13">
    <source>
        <dbReference type="Proteomes" id="UP000006813"/>
    </source>
</evidence>
<proteinExistence type="inferred from homology"/>
<keyword evidence="7" id="KW-0297">G-protein coupled receptor</keyword>
<evidence type="ECO:0000256" key="7">
    <source>
        <dbReference type="ARBA" id="ARBA00023040"/>
    </source>
</evidence>
<dbReference type="GO" id="GO:0004930">
    <property type="term" value="F:G protein-coupled receptor activity"/>
    <property type="evidence" value="ECO:0007669"/>
    <property type="project" value="UniProtKB-KW"/>
</dbReference>
<dbReference type="AlphaFoldDB" id="G5BBE9"/>
<accession>G5BBE9</accession>
<comment type="similarity">
    <text evidence="2">Belongs to the G-protein coupled receptor 1 family.</text>
</comment>
<keyword evidence="5 11" id="KW-0812">Transmembrane</keyword>
<dbReference type="EMBL" id="JH169339">
    <property type="protein sequence ID" value="EHB06610.1"/>
    <property type="molecule type" value="Genomic_DNA"/>
</dbReference>
<evidence type="ECO:0000256" key="4">
    <source>
        <dbReference type="ARBA" id="ARBA00022606"/>
    </source>
</evidence>
<keyword evidence="8 11" id="KW-0472">Membrane</keyword>